<keyword evidence="1" id="KW-0812">Transmembrane</keyword>
<dbReference type="Proteomes" id="UP000807469">
    <property type="component" value="Unassembled WGS sequence"/>
</dbReference>
<proteinExistence type="predicted"/>
<reference evidence="2" key="1">
    <citation type="submission" date="2020-11" db="EMBL/GenBank/DDBJ databases">
        <authorList>
            <consortium name="DOE Joint Genome Institute"/>
            <person name="Ahrendt S."/>
            <person name="Riley R."/>
            <person name="Andreopoulos W."/>
            <person name="Labutti K."/>
            <person name="Pangilinan J."/>
            <person name="Ruiz-Duenas F.J."/>
            <person name="Barrasa J.M."/>
            <person name="Sanchez-Garcia M."/>
            <person name="Camarero S."/>
            <person name="Miyauchi S."/>
            <person name="Serrano A."/>
            <person name="Linde D."/>
            <person name="Babiker R."/>
            <person name="Drula E."/>
            <person name="Ayuso-Fernandez I."/>
            <person name="Pacheco R."/>
            <person name="Padilla G."/>
            <person name="Ferreira P."/>
            <person name="Barriuso J."/>
            <person name="Kellner H."/>
            <person name="Castanera R."/>
            <person name="Alfaro M."/>
            <person name="Ramirez L."/>
            <person name="Pisabarro A.G."/>
            <person name="Kuo A."/>
            <person name="Tritt A."/>
            <person name="Lipzen A."/>
            <person name="He G."/>
            <person name="Yan M."/>
            <person name="Ng V."/>
            <person name="Cullen D."/>
            <person name="Martin F."/>
            <person name="Rosso M.-N."/>
            <person name="Henrissat B."/>
            <person name="Hibbett D."/>
            <person name="Martinez A.T."/>
            <person name="Grigoriev I.V."/>
        </authorList>
    </citation>
    <scope>NUCLEOTIDE SEQUENCE</scope>
    <source>
        <strain evidence="2">CIRM-BRFM 674</strain>
    </source>
</reference>
<organism evidence="2 3">
    <name type="scientific">Pholiota conissans</name>
    <dbReference type="NCBI Taxonomy" id="109636"/>
    <lineage>
        <taxon>Eukaryota</taxon>
        <taxon>Fungi</taxon>
        <taxon>Dikarya</taxon>
        <taxon>Basidiomycota</taxon>
        <taxon>Agaricomycotina</taxon>
        <taxon>Agaricomycetes</taxon>
        <taxon>Agaricomycetidae</taxon>
        <taxon>Agaricales</taxon>
        <taxon>Agaricineae</taxon>
        <taxon>Strophariaceae</taxon>
        <taxon>Pholiota</taxon>
    </lineage>
</organism>
<sequence length="91" mass="10875">MPYLICRLPSVCLFHPTPHPKSRRSSTLAVFTLFLSLCGPSSPFIFFFKFWSFLLDYVVLTFFGLPVVFYNFHFFLPFLFHFYYYHLSVIP</sequence>
<feature type="transmembrane region" description="Helical" evidence="1">
    <location>
        <begin position="57"/>
        <end position="85"/>
    </location>
</feature>
<keyword evidence="1" id="KW-1133">Transmembrane helix</keyword>
<dbReference type="EMBL" id="MU155175">
    <property type="protein sequence ID" value="KAF9481727.1"/>
    <property type="molecule type" value="Genomic_DNA"/>
</dbReference>
<dbReference type="AlphaFoldDB" id="A0A9P5Z661"/>
<comment type="caution">
    <text evidence="2">The sequence shown here is derived from an EMBL/GenBank/DDBJ whole genome shotgun (WGS) entry which is preliminary data.</text>
</comment>
<protein>
    <submittedName>
        <fullName evidence="2">Uncharacterized protein</fullName>
    </submittedName>
</protein>
<evidence type="ECO:0000313" key="3">
    <source>
        <dbReference type="Proteomes" id="UP000807469"/>
    </source>
</evidence>
<gene>
    <name evidence="2" type="ORF">BDN70DRAFT_514681</name>
</gene>
<name>A0A9P5Z661_9AGAR</name>
<keyword evidence="3" id="KW-1185">Reference proteome</keyword>
<evidence type="ECO:0000313" key="2">
    <source>
        <dbReference type="EMBL" id="KAF9481727.1"/>
    </source>
</evidence>
<evidence type="ECO:0000256" key="1">
    <source>
        <dbReference type="SAM" id="Phobius"/>
    </source>
</evidence>
<accession>A0A9P5Z661</accession>
<keyword evidence="1" id="KW-0472">Membrane</keyword>
<feature type="transmembrane region" description="Helical" evidence="1">
    <location>
        <begin position="28"/>
        <end position="51"/>
    </location>
</feature>